<evidence type="ECO:0000313" key="1">
    <source>
        <dbReference type="EMBL" id="KAG8373731.1"/>
    </source>
</evidence>
<dbReference type="AlphaFoldDB" id="A0AAV6WT71"/>
<proteinExistence type="predicted"/>
<keyword evidence="2" id="KW-1185">Reference proteome</keyword>
<reference evidence="1" key="1">
    <citation type="submission" date="2019-10" db="EMBL/GenBank/DDBJ databases">
        <authorList>
            <person name="Zhang R."/>
            <person name="Pan Y."/>
            <person name="Wang J."/>
            <person name="Ma R."/>
            <person name="Yu S."/>
        </authorList>
    </citation>
    <scope>NUCLEOTIDE SEQUENCE</scope>
    <source>
        <strain evidence="1">LA-IB0</strain>
        <tissue evidence="1">Leaf</tissue>
    </source>
</reference>
<evidence type="ECO:0000313" key="2">
    <source>
        <dbReference type="Proteomes" id="UP000826271"/>
    </source>
</evidence>
<accession>A0AAV6WT71</accession>
<dbReference type="CDD" id="cd09272">
    <property type="entry name" value="RNase_HI_RT_Ty1"/>
    <property type="match status" value="1"/>
</dbReference>
<dbReference type="PANTHER" id="PTHR11439">
    <property type="entry name" value="GAG-POL-RELATED RETROTRANSPOSON"/>
    <property type="match status" value="1"/>
</dbReference>
<dbReference type="EMBL" id="WHWC01000011">
    <property type="protein sequence ID" value="KAG8373731.1"/>
    <property type="molecule type" value="Genomic_DNA"/>
</dbReference>
<comment type="caution">
    <text evidence="1">The sequence shown here is derived from an EMBL/GenBank/DDBJ whole genome shotgun (WGS) entry which is preliminary data.</text>
</comment>
<organism evidence="1 2">
    <name type="scientific">Buddleja alternifolia</name>
    <dbReference type="NCBI Taxonomy" id="168488"/>
    <lineage>
        <taxon>Eukaryota</taxon>
        <taxon>Viridiplantae</taxon>
        <taxon>Streptophyta</taxon>
        <taxon>Embryophyta</taxon>
        <taxon>Tracheophyta</taxon>
        <taxon>Spermatophyta</taxon>
        <taxon>Magnoliopsida</taxon>
        <taxon>eudicotyledons</taxon>
        <taxon>Gunneridae</taxon>
        <taxon>Pentapetalae</taxon>
        <taxon>asterids</taxon>
        <taxon>lamiids</taxon>
        <taxon>Lamiales</taxon>
        <taxon>Scrophulariaceae</taxon>
        <taxon>Buddlejeae</taxon>
        <taxon>Buddleja</taxon>
    </lineage>
</organism>
<dbReference type="Proteomes" id="UP000826271">
    <property type="component" value="Unassembled WGS sequence"/>
</dbReference>
<protein>
    <submittedName>
        <fullName evidence="1">Uncharacterized protein</fullName>
    </submittedName>
</protein>
<sequence>MDNGLFLFQKGYAKMLLEHFDMIEAKPKPTPMEPHHKLQKDEENLWCYFSVYEKSMDSDWAGDVNDRRSTIGYCFSMGSAAILWCSKKQPNAALSSTETEYCAAAMAA</sequence>
<name>A0AAV6WT71_9LAMI</name>
<gene>
    <name evidence="1" type="ORF">BUALT_Bualt11G0055400</name>
</gene>
<dbReference type="PANTHER" id="PTHR11439:SF463">
    <property type="entry name" value="REVERSE TRANSCRIPTASE TY1_COPIA-TYPE DOMAIN-CONTAINING PROTEIN"/>
    <property type="match status" value="1"/>
</dbReference>